<proteinExistence type="predicted"/>
<reference evidence="3 4" key="1">
    <citation type="submission" date="2020-08" db="EMBL/GenBank/DDBJ databases">
        <title>Sequencing the genomes of 1000 actinobacteria strains.</title>
        <authorList>
            <person name="Klenk H.-P."/>
        </authorList>
    </citation>
    <scope>NUCLEOTIDE SEQUENCE [LARGE SCALE GENOMIC DNA]</scope>
    <source>
        <strain evidence="3 4">DSM 45507</strain>
    </source>
</reference>
<gene>
    <name evidence="3" type="ORF">HD596_010399</name>
</gene>
<dbReference type="Proteomes" id="UP000579153">
    <property type="component" value="Unassembled WGS sequence"/>
</dbReference>
<dbReference type="AlphaFoldDB" id="A0A7W9LH88"/>
<dbReference type="EMBL" id="JACHMB010000001">
    <property type="protein sequence ID" value="MBB5783643.1"/>
    <property type="molecule type" value="Genomic_DNA"/>
</dbReference>
<evidence type="ECO:0000313" key="3">
    <source>
        <dbReference type="EMBL" id="MBB5783643.1"/>
    </source>
</evidence>
<feature type="chain" id="PRO_5031201608" description="Lectin-like protein BA14k" evidence="2">
    <location>
        <begin position="31"/>
        <end position="106"/>
    </location>
</feature>
<feature type="region of interest" description="Disordered" evidence="1">
    <location>
        <begin position="31"/>
        <end position="75"/>
    </location>
</feature>
<accession>A0A7W9LH88</accession>
<protein>
    <recommendedName>
        <fullName evidence="5">Lectin-like protein BA14k</fullName>
    </recommendedName>
</protein>
<keyword evidence="2" id="KW-0732">Signal</keyword>
<evidence type="ECO:0000313" key="4">
    <source>
        <dbReference type="Proteomes" id="UP000579153"/>
    </source>
</evidence>
<feature type="compositionally biased region" description="Low complexity" evidence="1">
    <location>
        <begin position="31"/>
        <end position="43"/>
    </location>
</feature>
<name>A0A7W9LH88_9ACTN</name>
<evidence type="ECO:0000256" key="2">
    <source>
        <dbReference type="SAM" id="SignalP"/>
    </source>
</evidence>
<sequence length="106" mass="11335">MRIKKSLILAGPALLTAVTLGPLTTPTAQALAETSATSAQTSTHVTSKPPEKRKAKKQQYNMGRSAGYADGRDDCKKKQPYTMKYSGGGAYQRGFADGYNSGYHSC</sequence>
<organism evidence="3 4">
    <name type="scientific">Nonomuraea jabiensis</name>
    <dbReference type="NCBI Taxonomy" id="882448"/>
    <lineage>
        <taxon>Bacteria</taxon>
        <taxon>Bacillati</taxon>
        <taxon>Actinomycetota</taxon>
        <taxon>Actinomycetes</taxon>
        <taxon>Streptosporangiales</taxon>
        <taxon>Streptosporangiaceae</taxon>
        <taxon>Nonomuraea</taxon>
    </lineage>
</organism>
<comment type="caution">
    <text evidence="3">The sequence shown here is derived from an EMBL/GenBank/DDBJ whole genome shotgun (WGS) entry which is preliminary data.</text>
</comment>
<feature type="signal peptide" evidence="2">
    <location>
        <begin position="1"/>
        <end position="30"/>
    </location>
</feature>
<evidence type="ECO:0008006" key="5">
    <source>
        <dbReference type="Google" id="ProtNLM"/>
    </source>
</evidence>
<evidence type="ECO:0000256" key="1">
    <source>
        <dbReference type="SAM" id="MobiDB-lite"/>
    </source>
</evidence>
<dbReference type="RefSeq" id="WP_185076663.1">
    <property type="nucleotide sequence ID" value="NZ_JACHMB010000001.1"/>
</dbReference>
<keyword evidence="4" id="KW-1185">Reference proteome</keyword>